<evidence type="ECO:0008006" key="11">
    <source>
        <dbReference type="Google" id="ProtNLM"/>
    </source>
</evidence>
<evidence type="ECO:0000313" key="9">
    <source>
        <dbReference type="EMBL" id="QDT01928.1"/>
    </source>
</evidence>
<feature type="domain" description="DUF1592" evidence="6">
    <location>
        <begin position="689"/>
        <end position="817"/>
    </location>
</feature>
<evidence type="ECO:0000313" key="10">
    <source>
        <dbReference type="Proteomes" id="UP000318538"/>
    </source>
</evidence>
<dbReference type="InterPro" id="IPR011478">
    <property type="entry name" value="DUF1585"/>
</dbReference>
<dbReference type="SUPFAM" id="SSF46626">
    <property type="entry name" value="Cytochrome c"/>
    <property type="match status" value="1"/>
</dbReference>
<feature type="chain" id="PRO_5021824204" description="Planctomycete cytochrome C" evidence="2">
    <location>
        <begin position="19"/>
        <end position="1037"/>
    </location>
</feature>
<evidence type="ECO:0000259" key="5">
    <source>
        <dbReference type="Pfam" id="PF07627"/>
    </source>
</evidence>
<feature type="region of interest" description="Disordered" evidence="1">
    <location>
        <begin position="384"/>
        <end position="435"/>
    </location>
</feature>
<feature type="compositionally biased region" description="Low complexity" evidence="1">
    <location>
        <begin position="25"/>
        <end position="47"/>
    </location>
</feature>
<protein>
    <recommendedName>
        <fullName evidence="11">Planctomycete cytochrome C</fullName>
    </recommendedName>
</protein>
<evidence type="ECO:0000259" key="7">
    <source>
        <dbReference type="Pfam" id="PF07635"/>
    </source>
</evidence>
<feature type="signal peptide" evidence="2">
    <location>
        <begin position="1"/>
        <end position="18"/>
    </location>
</feature>
<dbReference type="AlphaFoldDB" id="A0A517N4J3"/>
<sequence length="1037" mass="115661" precursor="true">MRFAILLPVCLAATVTAAKPPVDEPSTSRPSATSSATPSATDSAPLSGSSLAESSFADTVRPFVQTYCADCHNGDTSEGDLDLVADENAAAVTENFRRWNVVLQRLVDGDMPPEDAGPQPSDDERKQIIEWITKVKKAEAHRTDGDPGIVLARRLNNAEFDHSIADLTGVDIRPAAEFPIDPANEAGFDNSGDSLTMSPVLLKKYLAANRHVSDHLVLTPSGITFAPHPVMTDTDRDKFCVNRIVDFYRQQCTDYAKYFETLWKSKQESEDAAARSGRAKDAGLSQRYTETLWQLLHSPAEPVGPIAALQSIWNELPDGSSPDDQAKAAADCQQMATLVTTLREALVPEVPNLTSPQMNPGSQPLVLWKNRQFVANRRRYAGGGLPDGDFGLTPDSPASRLMKRESADAPDPTAENSASETSASENADEASPAPTAMDRALERFCDVFPDTFFVSERARTYLDPAVEAKQGRSGRLLSAGFHSQMGYFRDDAPLYDLMLSESQQQELDRLWLELDFVASAPMRQYSGFIWFDRTDSQFMRDRVFDRYRAEDKSNSDESKVRGLEEAYTSKAKRVGGSDESVAAIHRYFDDMSKTFRRLERLRAQSEPKQIEAVVQLAERAFRRPLTPQQQTDIVDFYQSLRQDDGLTHEEAIRDSVVRILMSPQFCYRVSPAASSGSDDGSAAPEIQPLDGYAIANRLSYFLWASMPDAELMQLAESGRLVDRDVLIDQTDRMLQDARVQRFVVQFVGNWLDFRQFEQHNGVDRGRFPAFTDQLRQSMHDEPIRFVEDVIQRDGSILDFLYADHTFVDTELAKHYGMPATDIDGDQWKRVDDAGSFQRGGLLPMAVFLTNQSPGLRTSPVKRGNWVVKRILGEHVPAPPATVPELPEDESKLGELTLREALAKHREHPSCASCHEKIDSFGLVFENYGPVGEWRDTDLGGRAVDSSVVFPDASEGIGLVGLRQYIRSEREDDFIDNLCRKLLAYGLGRTVQLSDEQLVERMKSNLASQDYRFGSMIETIVTSPAFLNQRVRHADDEL</sequence>
<name>A0A517N4J3_9BACT</name>
<dbReference type="GO" id="GO:0020037">
    <property type="term" value="F:heme binding"/>
    <property type="evidence" value="ECO:0007669"/>
    <property type="project" value="InterPro"/>
</dbReference>
<evidence type="ECO:0000259" key="8">
    <source>
        <dbReference type="Pfam" id="PF07637"/>
    </source>
</evidence>
<dbReference type="InterPro" id="IPR011429">
    <property type="entry name" value="Cyt_c_Planctomycete-type"/>
</dbReference>
<dbReference type="Proteomes" id="UP000318538">
    <property type="component" value="Chromosome"/>
</dbReference>
<dbReference type="InterPro" id="IPR013042">
    <property type="entry name" value="DUF1592"/>
</dbReference>
<dbReference type="EMBL" id="CP036525">
    <property type="protein sequence ID" value="QDT01928.1"/>
    <property type="molecule type" value="Genomic_DNA"/>
</dbReference>
<feature type="domain" description="DUF1585" evidence="3">
    <location>
        <begin position="957"/>
        <end position="1025"/>
    </location>
</feature>
<dbReference type="Pfam" id="PF07631">
    <property type="entry name" value="PSD4"/>
    <property type="match status" value="1"/>
</dbReference>
<dbReference type="Pfam" id="PF07637">
    <property type="entry name" value="PSD5"/>
    <property type="match status" value="1"/>
</dbReference>
<organism evidence="9 10">
    <name type="scientific">Rubripirellula lacrimiformis</name>
    <dbReference type="NCBI Taxonomy" id="1930273"/>
    <lineage>
        <taxon>Bacteria</taxon>
        <taxon>Pseudomonadati</taxon>
        <taxon>Planctomycetota</taxon>
        <taxon>Planctomycetia</taxon>
        <taxon>Pirellulales</taxon>
        <taxon>Pirellulaceae</taxon>
        <taxon>Rubripirellula</taxon>
    </lineage>
</organism>
<evidence type="ECO:0000256" key="2">
    <source>
        <dbReference type="SAM" id="SignalP"/>
    </source>
</evidence>
<dbReference type="KEGG" id="rlc:K227x_02970"/>
<proteinExistence type="predicted"/>
<feature type="domain" description="DUF1588" evidence="5">
    <location>
        <begin position="838"/>
        <end position="937"/>
    </location>
</feature>
<dbReference type="Pfam" id="PF07635">
    <property type="entry name" value="PSCyt1"/>
    <property type="match status" value="1"/>
</dbReference>
<dbReference type="InterPro" id="IPR013036">
    <property type="entry name" value="DUF1587"/>
</dbReference>
<dbReference type="OrthoDB" id="175242at2"/>
<evidence type="ECO:0000259" key="3">
    <source>
        <dbReference type="Pfam" id="PF07624"/>
    </source>
</evidence>
<evidence type="ECO:0000259" key="4">
    <source>
        <dbReference type="Pfam" id="PF07626"/>
    </source>
</evidence>
<dbReference type="Pfam" id="PF07626">
    <property type="entry name" value="PSD3"/>
    <property type="match status" value="1"/>
</dbReference>
<evidence type="ECO:0000256" key="1">
    <source>
        <dbReference type="SAM" id="MobiDB-lite"/>
    </source>
</evidence>
<feature type="compositionally biased region" description="Low complexity" evidence="1">
    <location>
        <begin position="413"/>
        <end position="431"/>
    </location>
</feature>
<evidence type="ECO:0000259" key="6">
    <source>
        <dbReference type="Pfam" id="PF07631"/>
    </source>
</evidence>
<dbReference type="InterPro" id="IPR036909">
    <property type="entry name" value="Cyt_c-like_dom_sf"/>
</dbReference>
<keyword evidence="2" id="KW-0732">Signal</keyword>
<dbReference type="Pfam" id="PF07624">
    <property type="entry name" value="PSD2"/>
    <property type="match status" value="1"/>
</dbReference>
<gene>
    <name evidence="9" type="ORF">K227x_02970</name>
</gene>
<dbReference type="InterPro" id="IPR013043">
    <property type="entry name" value="DUF1595"/>
</dbReference>
<feature type="region of interest" description="Disordered" evidence="1">
    <location>
        <begin position="19"/>
        <end position="50"/>
    </location>
</feature>
<reference evidence="9 10" key="1">
    <citation type="submission" date="2019-02" db="EMBL/GenBank/DDBJ databases">
        <title>Deep-cultivation of Planctomycetes and their phenomic and genomic characterization uncovers novel biology.</title>
        <authorList>
            <person name="Wiegand S."/>
            <person name="Jogler M."/>
            <person name="Boedeker C."/>
            <person name="Pinto D."/>
            <person name="Vollmers J."/>
            <person name="Rivas-Marin E."/>
            <person name="Kohn T."/>
            <person name="Peeters S.H."/>
            <person name="Heuer A."/>
            <person name="Rast P."/>
            <person name="Oberbeckmann S."/>
            <person name="Bunk B."/>
            <person name="Jeske O."/>
            <person name="Meyerdierks A."/>
            <person name="Storesund J.E."/>
            <person name="Kallscheuer N."/>
            <person name="Luecker S."/>
            <person name="Lage O.M."/>
            <person name="Pohl T."/>
            <person name="Merkel B.J."/>
            <person name="Hornburger P."/>
            <person name="Mueller R.-W."/>
            <person name="Bruemmer F."/>
            <person name="Labrenz M."/>
            <person name="Spormann A.M."/>
            <person name="Op den Camp H."/>
            <person name="Overmann J."/>
            <person name="Amann R."/>
            <person name="Jetten M.S.M."/>
            <person name="Mascher T."/>
            <person name="Medema M.H."/>
            <person name="Devos D.P."/>
            <person name="Kaster A.-K."/>
            <person name="Ovreas L."/>
            <person name="Rohde M."/>
            <person name="Galperin M.Y."/>
            <person name="Jogler C."/>
        </authorList>
    </citation>
    <scope>NUCLEOTIDE SEQUENCE [LARGE SCALE GENOMIC DNA]</scope>
    <source>
        <strain evidence="9 10">K22_7</strain>
    </source>
</reference>
<dbReference type="GO" id="GO:0009055">
    <property type="term" value="F:electron transfer activity"/>
    <property type="evidence" value="ECO:0007669"/>
    <property type="project" value="InterPro"/>
</dbReference>
<dbReference type="RefSeq" id="WP_145167732.1">
    <property type="nucleotide sequence ID" value="NZ_CP036525.1"/>
</dbReference>
<accession>A0A517N4J3</accession>
<feature type="domain" description="DUF1587" evidence="4">
    <location>
        <begin position="153"/>
        <end position="216"/>
    </location>
</feature>
<feature type="domain" description="Cytochrome C Planctomycete-type" evidence="7">
    <location>
        <begin position="68"/>
        <end position="115"/>
    </location>
</feature>
<dbReference type="Pfam" id="PF07627">
    <property type="entry name" value="PSCyt3"/>
    <property type="match status" value="1"/>
</dbReference>
<dbReference type="InterPro" id="IPR013039">
    <property type="entry name" value="DUF1588"/>
</dbReference>
<feature type="domain" description="DUF1595" evidence="8">
    <location>
        <begin position="612"/>
        <end position="669"/>
    </location>
</feature>
<keyword evidence="10" id="KW-1185">Reference proteome</keyword>